<gene>
    <name evidence="1" type="ORF">SCUD_LOCUS19393</name>
</gene>
<reference evidence="3" key="1">
    <citation type="submission" date="2016-06" db="UniProtKB">
        <authorList>
            <consortium name="WormBaseParasite"/>
        </authorList>
    </citation>
    <scope>IDENTIFICATION</scope>
</reference>
<sequence length="61" mass="6597">MFFPSISPTYCRTIATFPFGGMFPMFILNKSAQCSSCSAKIAVCPSSTALSYVSLAFIEVK</sequence>
<dbReference type="Proteomes" id="UP000279833">
    <property type="component" value="Unassembled WGS sequence"/>
</dbReference>
<evidence type="ECO:0000313" key="2">
    <source>
        <dbReference type="Proteomes" id="UP000279833"/>
    </source>
</evidence>
<dbReference type="WBParaSite" id="SCUD_0001939601-mRNA-1">
    <property type="protein sequence ID" value="SCUD_0001939601-mRNA-1"/>
    <property type="gene ID" value="SCUD_0001939601"/>
</dbReference>
<proteinExistence type="predicted"/>
<dbReference type="AlphaFoldDB" id="A0A183KWE9"/>
<reference evidence="1 2" key="2">
    <citation type="submission" date="2018-11" db="EMBL/GenBank/DDBJ databases">
        <authorList>
            <consortium name="Pathogen Informatics"/>
        </authorList>
    </citation>
    <scope>NUCLEOTIDE SEQUENCE [LARGE SCALE GENOMIC DNA]</scope>
    <source>
        <strain evidence="1">Dakar</strain>
        <strain evidence="2">Dakar, Senegal</strain>
    </source>
</reference>
<name>A0A183KWE9_9TREM</name>
<evidence type="ECO:0000313" key="3">
    <source>
        <dbReference type="WBParaSite" id="SCUD_0001939601-mRNA-1"/>
    </source>
</evidence>
<organism evidence="3">
    <name type="scientific">Schistosoma curassoni</name>
    <dbReference type="NCBI Taxonomy" id="6186"/>
    <lineage>
        <taxon>Eukaryota</taxon>
        <taxon>Metazoa</taxon>
        <taxon>Spiralia</taxon>
        <taxon>Lophotrochozoa</taxon>
        <taxon>Platyhelminthes</taxon>
        <taxon>Trematoda</taxon>
        <taxon>Digenea</taxon>
        <taxon>Strigeidida</taxon>
        <taxon>Schistosomatoidea</taxon>
        <taxon>Schistosomatidae</taxon>
        <taxon>Schistosoma</taxon>
    </lineage>
</organism>
<keyword evidence="2" id="KW-1185">Reference proteome</keyword>
<dbReference type="EMBL" id="UZAK01042426">
    <property type="protein sequence ID" value="VDP68968.1"/>
    <property type="molecule type" value="Genomic_DNA"/>
</dbReference>
<evidence type="ECO:0000313" key="1">
    <source>
        <dbReference type="EMBL" id="VDP68968.1"/>
    </source>
</evidence>
<protein>
    <submittedName>
        <fullName evidence="3">4Fe-4S ferredoxin-type domain-containing protein</fullName>
    </submittedName>
</protein>
<accession>A0A183KWE9</accession>